<dbReference type="Pfam" id="PF13191">
    <property type="entry name" value="AAA_16"/>
    <property type="match status" value="1"/>
</dbReference>
<evidence type="ECO:0000313" key="5">
    <source>
        <dbReference type="EMBL" id="KRR27009.1"/>
    </source>
</evidence>
<protein>
    <recommendedName>
        <fullName evidence="7">SAM domain (Sterile alpha motif)</fullName>
    </recommendedName>
</protein>
<dbReference type="CDD" id="cd07302">
    <property type="entry name" value="CHD"/>
    <property type="match status" value="1"/>
</dbReference>
<evidence type="ECO:0000259" key="3">
    <source>
        <dbReference type="PROSITE" id="PS50105"/>
    </source>
</evidence>
<dbReference type="SMART" id="SM00044">
    <property type="entry name" value="CYCc"/>
    <property type="match status" value="1"/>
</dbReference>
<dbReference type="Gene3D" id="3.40.50.300">
    <property type="entry name" value="P-loop containing nucleotide triphosphate hydrolases"/>
    <property type="match status" value="1"/>
</dbReference>
<dbReference type="GO" id="GO:0035556">
    <property type="term" value="P:intracellular signal transduction"/>
    <property type="evidence" value="ECO:0007669"/>
    <property type="project" value="InterPro"/>
</dbReference>
<dbReference type="CDD" id="cd09487">
    <property type="entry name" value="SAM_superfamily"/>
    <property type="match status" value="1"/>
</dbReference>
<dbReference type="InterPro" id="IPR001660">
    <property type="entry name" value="SAM"/>
</dbReference>
<dbReference type="SUPFAM" id="SSF52540">
    <property type="entry name" value="P-loop containing nucleoside triphosphate hydrolases"/>
    <property type="match status" value="1"/>
</dbReference>
<reference evidence="5 6" key="1">
    <citation type="submission" date="2014-03" db="EMBL/GenBank/DDBJ databases">
        <title>Bradyrhizobium valentinum sp. nov., isolated from effective nodules of Lupinus mariae-josephae, a lupine endemic of basic-lime soils in Eastern Spain.</title>
        <authorList>
            <person name="Duran D."/>
            <person name="Rey L."/>
            <person name="Navarro A."/>
            <person name="Busquets A."/>
            <person name="Imperial J."/>
            <person name="Ruiz-Argueso T."/>
        </authorList>
    </citation>
    <scope>NUCLEOTIDE SEQUENCE [LARGE SCALE GENOMIC DNA]</scope>
    <source>
        <strain evidence="5 6">CCBAU 23086</strain>
    </source>
</reference>
<dbReference type="SUPFAM" id="SSF55073">
    <property type="entry name" value="Nucleotide cyclase"/>
    <property type="match status" value="1"/>
</dbReference>
<dbReference type="GO" id="GO:0009190">
    <property type="term" value="P:cyclic nucleotide biosynthetic process"/>
    <property type="evidence" value="ECO:0007669"/>
    <property type="project" value="InterPro"/>
</dbReference>
<evidence type="ECO:0000256" key="2">
    <source>
        <dbReference type="ARBA" id="ARBA00022840"/>
    </source>
</evidence>
<organism evidence="5 6">
    <name type="scientific">Bradyrhizobium lablabi</name>
    <dbReference type="NCBI Taxonomy" id="722472"/>
    <lineage>
        <taxon>Bacteria</taxon>
        <taxon>Pseudomonadati</taxon>
        <taxon>Pseudomonadota</taxon>
        <taxon>Alphaproteobacteria</taxon>
        <taxon>Hyphomicrobiales</taxon>
        <taxon>Nitrobacteraceae</taxon>
        <taxon>Bradyrhizobium</taxon>
    </lineage>
</organism>
<evidence type="ECO:0000313" key="6">
    <source>
        <dbReference type="Proteomes" id="UP000051660"/>
    </source>
</evidence>
<dbReference type="GO" id="GO:0005524">
    <property type="term" value="F:ATP binding"/>
    <property type="evidence" value="ECO:0007669"/>
    <property type="project" value="UniProtKB-KW"/>
</dbReference>
<dbReference type="RefSeq" id="WP_057856611.1">
    <property type="nucleotide sequence ID" value="NZ_LLYB01000039.1"/>
</dbReference>
<dbReference type="GO" id="GO:0004016">
    <property type="term" value="F:adenylate cyclase activity"/>
    <property type="evidence" value="ECO:0007669"/>
    <property type="project" value="UniProtKB-ARBA"/>
</dbReference>
<evidence type="ECO:0000259" key="4">
    <source>
        <dbReference type="PROSITE" id="PS50125"/>
    </source>
</evidence>
<comment type="caution">
    <text evidence="5">The sequence shown here is derived from an EMBL/GenBank/DDBJ whole genome shotgun (WGS) entry which is preliminary data.</text>
</comment>
<dbReference type="PROSITE" id="PS50105">
    <property type="entry name" value="SAM_DOMAIN"/>
    <property type="match status" value="1"/>
</dbReference>
<dbReference type="PROSITE" id="PS50125">
    <property type="entry name" value="GUANYLATE_CYCLASE_2"/>
    <property type="match status" value="1"/>
</dbReference>
<dbReference type="Pfam" id="PF00536">
    <property type="entry name" value="SAM_1"/>
    <property type="match status" value="1"/>
</dbReference>
<dbReference type="PANTHER" id="PTHR16305">
    <property type="entry name" value="TESTICULAR SOLUBLE ADENYLYL CYCLASE"/>
    <property type="match status" value="1"/>
</dbReference>
<evidence type="ECO:0008006" key="7">
    <source>
        <dbReference type="Google" id="ProtNLM"/>
    </source>
</evidence>
<dbReference type="GO" id="GO:0005737">
    <property type="term" value="C:cytoplasm"/>
    <property type="evidence" value="ECO:0007669"/>
    <property type="project" value="TreeGrafter"/>
</dbReference>
<feature type="domain" description="SAM" evidence="3">
    <location>
        <begin position="1"/>
        <end position="61"/>
    </location>
</feature>
<dbReference type="InterPro" id="IPR027417">
    <property type="entry name" value="P-loop_NTPase"/>
</dbReference>
<evidence type="ECO:0000256" key="1">
    <source>
        <dbReference type="ARBA" id="ARBA00022741"/>
    </source>
</evidence>
<dbReference type="AlphaFoldDB" id="A0A0R3N4D6"/>
<dbReference type="SUPFAM" id="SSF47769">
    <property type="entry name" value="SAM/Pointed domain"/>
    <property type="match status" value="1"/>
</dbReference>
<dbReference type="Gene3D" id="1.10.150.50">
    <property type="entry name" value="Transcription Factor, Ets-1"/>
    <property type="match status" value="1"/>
</dbReference>
<keyword evidence="2" id="KW-0067">ATP-binding</keyword>
<keyword evidence="1" id="KW-0547">Nucleotide-binding</keyword>
<dbReference type="InterPro" id="IPR041664">
    <property type="entry name" value="AAA_16"/>
</dbReference>
<sequence>MDVGGWLRRLGLEQYGAAFRDNEIDDTVLPNLTAEDLKELGVGLVGHRRKLLDAIAALRAEASAPTPPSDAALEADEPAKDTAERRQVTVMFSDLVGSTALSARLDPEDLREVISAYQRCVAETVRRFGGFVARYLGDGVLIYFGYPAAHEDDAERAVRSGLALIDAVAMLPAPEPLQVRIAAATGLVVVGDLVGSGEAQEHDIVGETPNLAARLQAIAEPHTVIIAEATRRLLGNLFELRDLGPKDLKGIAGPVKTFAVLRASSVESRFEAMHPGILTALVGREEELQLLLRRWAKAKTGEGQVVLLSGEAGIGKSRLAAALMEEIAAEPHTRLRYFCSPQHTDSAFHPIIGQFERAAGFAYGDTPQTRLDKLDALLAQSATSRQDATLFAELLSLPDDGRYPALELAPEQRRQKTLEALDLQLETLAHSSPVLMIVEDAHWGDPTSLEAFGRTVDQIATLPALLIVTFRPEFEALWVGQPHVTALALNRLGHRDACSLIDHVIGNKLLPANIRQDIIERTDGIPLFVEEMTKAVLEAGSEPEVIPIAAAIPSSVLAVPASLHASLMARLDRLGSARELAQVGAAIGREFSHALLAAVMRKPEAELRASLDRLIGAGLLFRRGVPPHATYLFKHTLVQDAAYGTLLRKPRRALHARIADAFERQFADIAEGQPDQLARHCTEAGLIDKAAALWGKAGLRSLKRSAPVEAIEQLRRALGLIATLPGTPALRDEEIRFQVALLPPLMHVKGLAAPETKAATERALLLIEQAEALGEPPKDPLPLFRALRSIWVTNTTAFNGDLARESAAQILALAEKQSDKVMLMMAALRGLCIGAHGQLRGSPRALRSGDCALRSCRTSAAGDAVCQRSSVAGAVVPWLSRSRARKHRTRAQ</sequence>
<proteinExistence type="predicted"/>
<dbReference type="Proteomes" id="UP000051660">
    <property type="component" value="Unassembled WGS sequence"/>
</dbReference>
<dbReference type="PANTHER" id="PTHR16305:SF28">
    <property type="entry name" value="GUANYLATE CYCLASE DOMAIN-CONTAINING PROTEIN"/>
    <property type="match status" value="1"/>
</dbReference>
<feature type="domain" description="Guanylate cyclase" evidence="4">
    <location>
        <begin position="89"/>
        <end position="216"/>
    </location>
</feature>
<dbReference type="OrthoDB" id="9785312at2"/>
<accession>A0A0R3N4D6</accession>
<dbReference type="InterPro" id="IPR029787">
    <property type="entry name" value="Nucleotide_cyclase"/>
</dbReference>
<gene>
    <name evidence="5" type="ORF">CQ14_35610</name>
</gene>
<dbReference type="EMBL" id="LLYB01000039">
    <property type="protein sequence ID" value="KRR27009.1"/>
    <property type="molecule type" value="Genomic_DNA"/>
</dbReference>
<dbReference type="Gene3D" id="3.30.70.1230">
    <property type="entry name" value="Nucleotide cyclase"/>
    <property type="match status" value="1"/>
</dbReference>
<dbReference type="Pfam" id="PF00211">
    <property type="entry name" value="Guanylate_cyc"/>
    <property type="match status" value="1"/>
</dbReference>
<name>A0A0R3N4D6_9BRAD</name>
<dbReference type="SMART" id="SM00454">
    <property type="entry name" value="SAM"/>
    <property type="match status" value="1"/>
</dbReference>
<dbReference type="InterPro" id="IPR001054">
    <property type="entry name" value="A/G_cyclase"/>
</dbReference>
<dbReference type="InterPro" id="IPR013761">
    <property type="entry name" value="SAM/pointed_sf"/>
</dbReference>